<sequence length="113" mass="12599">MPSRPMKINLGKRPALMLGCPFGVQAGKTHIPCRIPIPPEDAMILCASSTHPSASGCRTWWGGEWVRRCRRVVYKHRIRYRLTSCTAIALYVENLTQARSSSLAQVSGRATIF</sequence>
<dbReference type="EMBL" id="MU154523">
    <property type="protein sequence ID" value="KAF9501427.1"/>
    <property type="molecule type" value="Genomic_DNA"/>
</dbReference>
<name>A0A9P6DE12_PLEER</name>
<dbReference type="Proteomes" id="UP000807025">
    <property type="component" value="Unassembled WGS sequence"/>
</dbReference>
<comment type="caution">
    <text evidence="1">The sequence shown here is derived from an EMBL/GenBank/DDBJ whole genome shotgun (WGS) entry which is preliminary data.</text>
</comment>
<evidence type="ECO:0000313" key="1">
    <source>
        <dbReference type="EMBL" id="KAF9501427.1"/>
    </source>
</evidence>
<keyword evidence="2" id="KW-1185">Reference proteome</keyword>
<reference evidence="1" key="1">
    <citation type="submission" date="2020-11" db="EMBL/GenBank/DDBJ databases">
        <authorList>
            <consortium name="DOE Joint Genome Institute"/>
            <person name="Ahrendt S."/>
            <person name="Riley R."/>
            <person name="Andreopoulos W."/>
            <person name="Labutti K."/>
            <person name="Pangilinan J."/>
            <person name="Ruiz-Duenas F.J."/>
            <person name="Barrasa J.M."/>
            <person name="Sanchez-Garcia M."/>
            <person name="Camarero S."/>
            <person name="Miyauchi S."/>
            <person name="Serrano A."/>
            <person name="Linde D."/>
            <person name="Babiker R."/>
            <person name="Drula E."/>
            <person name="Ayuso-Fernandez I."/>
            <person name="Pacheco R."/>
            <person name="Padilla G."/>
            <person name="Ferreira P."/>
            <person name="Barriuso J."/>
            <person name="Kellner H."/>
            <person name="Castanera R."/>
            <person name="Alfaro M."/>
            <person name="Ramirez L."/>
            <person name="Pisabarro A.G."/>
            <person name="Kuo A."/>
            <person name="Tritt A."/>
            <person name="Lipzen A."/>
            <person name="He G."/>
            <person name="Yan M."/>
            <person name="Ng V."/>
            <person name="Cullen D."/>
            <person name="Martin F."/>
            <person name="Rosso M.-N."/>
            <person name="Henrissat B."/>
            <person name="Hibbett D."/>
            <person name="Martinez A.T."/>
            <person name="Grigoriev I.V."/>
        </authorList>
    </citation>
    <scope>NUCLEOTIDE SEQUENCE</scope>
    <source>
        <strain evidence="1">ATCC 90797</strain>
    </source>
</reference>
<gene>
    <name evidence="1" type="ORF">BDN71DRAFT_703774</name>
</gene>
<evidence type="ECO:0000313" key="2">
    <source>
        <dbReference type="Proteomes" id="UP000807025"/>
    </source>
</evidence>
<accession>A0A9P6DE12</accession>
<protein>
    <submittedName>
        <fullName evidence="1">Uncharacterized protein</fullName>
    </submittedName>
</protein>
<dbReference type="AlphaFoldDB" id="A0A9P6DE12"/>
<proteinExistence type="predicted"/>
<organism evidence="1 2">
    <name type="scientific">Pleurotus eryngii</name>
    <name type="common">Boletus of the steppes</name>
    <dbReference type="NCBI Taxonomy" id="5323"/>
    <lineage>
        <taxon>Eukaryota</taxon>
        <taxon>Fungi</taxon>
        <taxon>Dikarya</taxon>
        <taxon>Basidiomycota</taxon>
        <taxon>Agaricomycotina</taxon>
        <taxon>Agaricomycetes</taxon>
        <taxon>Agaricomycetidae</taxon>
        <taxon>Agaricales</taxon>
        <taxon>Pleurotineae</taxon>
        <taxon>Pleurotaceae</taxon>
        <taxon>Pleurotus</taxon>
    </lineage>
</organism>